<dbReference type="GO" id="GO:0004022">
    <property type="term" value="F:alcohol dehydrogenase (NAD+) activity"/>
    <property type="evidence" value="ECO:0007669"/>
    <property type="project" value="TreeGrafter"/>
</dbReference>
<dbReference type="PROSITE" id="PS00913">
    <property type="entry name" value="ADH_IRON_1"/>
    <property type="match status" value="1"/>
</dbReference>
<dbReference type="CDD" id="cd08551">
    <property type="entry name" value="Fe-ADH"/>
    <property type="match status" value="1"/>
</dbReference>
<reference evidence="4 5" key="1">
    <citation type="submission" date="2018-06" db="EMBL/GenBank/DDBJ databases">
        <title>Extensive metabolic versatility and redundancy in microbially diverse, dynamic hydrothermal sediments.</title>
        <authorList>
            <person name="Dombrowski N."/>
            <person name="Teske A."/>
            <person name="Baker B.J."/>
        </authorList>
    </citation>
    <scope>NUCLEOTIDE SEQUENCE [LARGE SCALE GENOMIC DNA]</scope>
    <source>
        <strain evidence="4">B7_G13</strain>
    </source>
</reference>
<organism evidence="4 5">
    <name type="scientific">Aerophobetes bacterium</name>
    <dbReference type="NCBI Taxonomy" id="2030807"/>
    <lineage>
        <taxon>Bacteria</taxon>
        <taxon>Candidatus Aerophobota</taxon>
    </lineage>
</organism>
<feature type="domain" description="Fe-containing alcohol dehydrogenase-like C-terminal" evidence="3">
    <location>
        <begin position="190"/>
        <end position="383"/>
    </location>
</feature>
<sequence>MKVQNFKYYMPVKIFFGEGRLEELGTLTKGLGEKALLVTGRKSMRKLGITDKVMKLLQESFVKVVLYDEVTPNPTVEVVNEGAKIAVKEGCDVIIGLGGGSALDSAKGIAVVASHGGSAWDYIGEGKVTEKTLPIVAIPTTAGTGSETTLVSVLTNKKNLRKDAISSPYIFPRVAIVDPNLMKSMPSELTADTGFDALAHAVEAYLSINANPFSDILAMKSISLINDSLVEATKNGEDLEARGNMALASSLAGMAIAQAGVVAGHGFGMSIGGILDTPHGRTVGILLPSVISYNLPEVSERISQLASCFNLPATGDSMNDAWKVIEAIKKMMKEMNFPTRLRDIGVGRKDIPKIVEDCMDRPDIANNPKKIDYKEAQKFLESIV</sequence>
<dbReference type="FunFam" id="3.40.50.1970:FF:000003">
    <property type="entry name" value="Alcohol dehydrogenase, iron-containing"/>
    <property type="match status" value="1"/>
</dbReference>
<evidence type="ECO:0000256" key="1">
    <source>
        <dbReference type="ARBA" id="ARBA00023002"/>
    </source>
</evidence>
<feature type="domain" description="Alcohol dehydrogenase iron-type/glycerol dehydrogenase GldA" evidence="2">
    <location>
        <begin position="11"/>
        <end position="179"/>
    </location>
</feature>
<dbReference type="SUPFAM" id="SSF56796">
    <property type="entry name" value="Dehydroquinate synthase-like"/>
    <property type="match status" value="1"/>
</dbReference>
<protein>
    <submittedName>
        <fullName evidence="4">Uncharacterized protein</fullName>
    </submittedName>
</protein>
<evidence type="ECO:0000259" key="2">
    <source>
        <dbReference type="Pfam" id="PF00465"/>
    </source>
</evidence>
<dbReference type="GO" id="GO:0046872">
    <property type="term" value="F:metal ion binding"/>
    <property type="evidence" value="ECO:0007669"/>
    <property type="project" value="InterPro"/>
</dbReference>
<dbReference type="Pfam" id="PF25137">
    <property type="entry name" value="ADH_Fe_C"/>
    <property type="match status" value="1"/>
</dbReference>
<evidence type="ECO:0000313" key="5">
    <source>
        <dbReference type="Proteomes" id="UP000277457"/>
    </source>
</evidence>
<accession>A0A662D2T5</accession>
<proteinExistence type="predicted"/>
<dbReference type="InterPro" id="IPR018211">
    <property type="entry name" value="ADH_Fe_CS"/>
</dbReference>
<dbReference type="FunFam" id="1.20.1090.10:FF:000001">
    <property type="entry name" value="Aldehyde-alcohol dehydrogenase"/>
    <property type="match status" value="1"/>
</dbReference>
<evidence type="ECO:0000259" key="3">
    <source>
        <dbReference type="Pfam" id="PF25137"/>
    </source>
</evidence>
<name>A0A662D2T5_UNCAE</name>
<dbReference type="InterPro" id="IPR039697">
    <property type="entry name" value="Alcohol_dehydrogenase_Fe"/>
</dbReference>
<dbReference type="PANTHER" id="PTHR11496:SF104">
    <property type="entry name" value="3-DEOXY-ALPHA-D-MANNO-OCTULOSONATE 8-OXIDASE"/>
    <property type="match status" value="1"/>
</dbReference>
<dbReference type="Proteomes" id="UP000277457">
    <property type="component" value="Unassembled WGS sequence"/>
</dbReference>
<dbReference type="EMBL" id="QMPY01000021">
    <property type="protein sequence ID" value="RLE08504.1"/>
    <property type="molecule type" value="Genomic_DNA"/>
</dbReference>
<dbReference type="Gene3D" id="1.20.1090.10">
    <property type="entry name" value="Dehydroquinate synthase-like - alpha domain"/>
    <property type="match status" value="1"/>
</dbReference>
<gene>
    <name evidence="4" type="ORF">DRZ78_00955</name>
</gene>
<dbReference type="Pfam" id="PF00465">
    <property type="entry name" value="Fe-ADH"/>
    <property type="match status" value="1"/>
</dbReference>
<dbReference type="AlphaFoldDB" id="A0A662D2T5"/>
<dbReference type="InterPro" id="IPR001670">
    <property type="entry name" value="ADH_Fe/GldA"/>
</dbReference>
<evidence type="ECO:0000313" key="4">
    <source>
        <dbReference type="EMBL" id="RLE08504.1"/>
    </source>
</evidence>
<keyword evidence="1" id="KW-0560">Oxidoreductase</keyword>
<dbReference type="PANTHER" id="PTHR11496">
    <property type="entry name" value="ALCOHOL DEHYDROGENASE"/>
    <property type="match status" value="1"/>
</dbReference>
<comment type="caution">
    <text evidence="4">The sequence shown here is derived from an EMBL/GenBank/DDBJ whole genome shotgun (WGS) entry which is preliminary data.</text>
</comment>
<dbReference type="Gene3D" id="3.40.50.1970">
    <property type="match status" value="1"/>
</dbReference>
<dbReference type="InterPro" id="IPR056798">
    <property type="entry name" value="ADH_Fe_C"/>
</dbReference>